<organism evidence="1">
    <name type="scientific">freshwater metagenome</name>
    <dbReference type="NCBI Taxonomy" id="449393"/>
    <lineage>
        <taxon>unclassified sequences</taxon>
        <taxon>metagenomes</taxon>
        <taxon>ecological metagenomes</taxon>
    </lineage>
</organism>
<protein>
    <submittedName>
        <fullName evidence="1">Unannotated protein</fullName>
    </submittedName>
</protein>
<dbReference type="EMBL" id="CAEZXR010000010">
    <property type="protein sequence ID" value="CAB4687130.1"/>
    <property type="molecule type" value="Genomic_DNA"/>
</dbReference>
<gene>
    <name evidence="1" type="ORF">UFOPK2579_00172</name>
</gene>
<evidence type="ECO:0000313" key="1">
    <source>
        <dbReference type="EMBL" id="CAB4687130.1"/>
    </source>
</evidence>
<dbReference type="AlphaFoldDB" id="A0A6J6NKH4"/>
<proteinExistence type="predicted"/>
<sequence length="150" mass="15348">MSIFRVPAPTLLAAVALAAVVVSGSQSPSVAEQADRSAGREIAVVSRTAAGGEPARRATQVDGAADIRAWAAGAGVESMQGTLVKRYRAADLSEDESAWVTVVSVGCDVPPGVDVTVRGKRVLVDPQPVEEPLPECFAPVTSAALVAVRS</sequence>
<reference evidence="1" key="1">
    <citation type="submission" date="2020-05" db="EMBL/GenBank/DDBJ databases">
        <authorList>
            <person name="Chiriac C."/>
            <person name="Salcher M."/>
            <person name="Ghai R."/>
            <person name="Kavagutti S V."/>
        </authorList>
    </citation>
    <scope>NUCLEOTIDE SEQUENCE</scope>
</reference>
<name>A0A6J6NKH4_9ZZZZ</name>
<accession>A0A6J6NKH4</accession>